<dbReference type="Gene3D" id="3.30.565.10">
    <property type="entry name" value="Histidine kinase-like ATPase, C-terminal domain"/>
    <property type="match status" value="1"/>
</dbReference>
<protein>
    <submittedName>
        <fullName evidence="1">Response regulator</fullName>
    </submittedName>
</protein>
<dbReference type="AlphaFoldDB" id="A0A931NBS5"/>
<dbReference type="InterPro" id="IPR011006">
    <property type="entry name" value="CheY-like_superfamily"/>
</dbReference>
<sequence length="370" mass="39904">MPSAPDSVSLSQALEQVGDEVAHPLLVALDRLRTLQQHADPALKAALAGLHEPLRRAREGALLAQQLGRLSSGRVRPGQMSVPLHDTLQALCAQRRREAEARGLQLRTEWLSADIDTDPVLLDHLLSHLLDWALAHTCSSVDLRMALSPWPVRAQLTCRFAVRPLDQIQTGTSMPDPSPLSLAWLFVQEAGALLGVEVDREDEGPVWVAVLRFPAARMSALGATVSLPPEVVDEGHNTQPFGGAPALVITQRPELLSALGAVMDPLGWDLDRAESVDAARALCRHRLPKLIVVDGALRSPDMAGLCAEIRADVPQFPLIEVVPAGRATQMPMRGVSPCPEVHLRLHLPALLKRAFGGAPAPAAPELTFRV</sequence>
<name>A0A931NBS5_9BURK</name>
<comment type="caution">
    <text evidence="1">The sequence shown here is derived from an EMBL/GenBank/DDBJ whole genome shotgun (WGS) entry which is preliminary data.</text>
</comment>
<proteinExistence type="predicted"/>
<reference evidence="1" key="1">
    <citation type="submission" date="2020-12" db="EMBL/GenBank/DDBJ databases">
        <title>The genome sequence of Inhella sp. 4Y17.</title>
        <authorList>
            <person name="Liu Y."/>
        </authorList>
    </citation>
    <scope>NUCLEOTIDE SEQUENCE</scope>
    <source>
        <strain evidence="1">4Y10</strain>
    </source>
</reference>
<gene>
    <name evidence="1" type="ORF">I7X43_13680</name>
</gene>
<keyword evidence="2" id="KW-1185">Reference proteome</keyword>
<organism evidence="1 2">
    <name type="scientific">Inhella gelatinilytica</name>
    <dbReference type="NCBI Taxonomy" id="2795030"/>
    <lineage>
        <taxon>Bacteria</taxon>
        <taxon>Pseudomonadati</taxon>
        <taxon>Pseudomonadota</taxon>
        <taxon>Betaproteobacteria</taxon>
        <taxon>Burkholderiales</taxon>
        <taxon>Sphaerotilaceae</taxon>
        <taxon>Inhella</taxon>
    </lineage>
</organism>
<evidence type="ECO:0000313" key="1">
    <source>
        <dbReference type="EMBL" id="MBH9553893.1"/>
    </source>
</evidence>
<evidence type="ECO:0000313" key="2">
    <source>
        <dbReference type="Proteomes" id="UP000620139"/>
    </source>
</evidence>
<accession>A0A931NBS5</accession>
<dbReference type="CDD" id="cd00156">
    <property type="entry name" value="REC"/>
    <property type="match status" value="1"/>
</dbReference>
<dbReference type="SUPFAM" id="SSF52172">
    <property type="entry name" value="CheY-like"/>
    <property type="match status" value="1"/>
</dbReference>
<dbReference type="Proteomes" id="UP000620139">
    <property type="component" value="Unassembled WGS sequence"/>
</dbReference>
<dbReference type="RefSeq" id="WP_198101516.1">
    <property type="nucleotide sequence ID" value="NZ_JAEDAL010000008.1"/>
</dbReference>
<dbReference type="EMBL" id="JAEDAL010000008">
    <property type="protein sequence ID" value="MBH9553893.1"/>
    <property type="molecule type" value="Genomic_DNA"/>
</dbReference>
<dbReference type="InterPro" id="IPR036890">
    <property type="entry name" value="HATPase_C_sf"/>
</dbReference>